<dbReference type="CDD" id="cd06186">
    <property type="entry name" value="NOX_Duox_like_FAD_NADP"/>
    <property type="match status" value="1"/>
</dbReference>
<evidence type="ECO:0000256" key="9">
    <source>
        <dbReference type="ARBA" id="ARBA00023136"/>
    </source>
</evidence>
<feature type="transmembrane region" description="Helical" evidence="10">
    <location>
        <begin position="102"/>
        <end position="119"/>
    </location>
</feature>
<dbReference type="PROSITE" id="PS51384">
    <property type="entry name" value="FAD_FR"/>
    <property type="match status" value="1"/>
</dbReference>
<dbReference type="InterPro" id="IPR039261">
    <property type="entry name" value="FNR_nucleotide-bd"/>
</dbReference>
<dbReference type="InterPro" id="IPR051410">
    <property type="entry name" value="Ferric/Cupric_Reductase"/>
</dbReference>
<dbReference type="InterPro" id="IPR017927">
    <property type="entry name" value="FAD-bd_FR_type"/>
</dbReference>
<dbReference type="Pfam" id="PF08022">
    <property type="entry name" value="FAD_binding_8"/>
    <property type="match status" value="1"/>
</dbReference>
<keyword evidence="7" id="KW-0560">Oxidoreductase</keyword>
<evidence type="ECO:0000256" key="8">
    <source>
        <dbReference type="ARBA" id="ARBA00023065"/>
    </source>
</evidence>
<proteinExistence type="inferred from homology"/>
<feature type="transmembrane region" description="Helical" evidence="10">
    <location>
        <begin position="171"/>
        <end position="194"/>
    </location>
</feature>
<comment type="subcellular location">
    <subcellularLocation>
        <location evidence="1">Membrane</location>
        <topology evidence="1">Multi-pass membrane protein</topology>
    </subcellularLocation>
</comment>
<feature type="transmembrane region" description="Helical" evidence="10">
    <location>
        <begin position="28"/>
        <end position="50"/>
    </location>
</feature>
<comment type="similarity">
    <text evidence="2">Belongs to the ferric reductase (FRE) family.</text>
</comment>
<dbReference type="OrthoDB" id="10006946at2759"/>
<dbReference type="GO" id="GO:0005886">
    <property type="term" value="C:plasma membrane"/>
    <property type="evidence" value="ECO:0007669"/>
    <property type="project" value="TreeGrafter"/>
</dbReference>
<dbReference type="AlphaFoldDB" id="A0A9P9EC87"/>
<dbReference type="GO" id="GO:0015677">
    <property type="term" value="P:copper ion import"/>
    <property type="evidence" value="ECO:0007669"/>
    <property type="project" value="TreeGrafter"/>
</dbReference>
<dbReference type="Pfam" id="PF01794">
    <property type="entry name" value="Ferric_reduct"/>
    <property type="match status" value="1"/>
</dbReference>
<keyword evidence="13" id="KW-1185">Reference proteome</keyword>
<accession>A0A9P9EC87</accession>
<dbReference type="InterPro" id="IPR013130">
    <property type="entry name" value="Fe3_Rdtase_TM_dom"/>
</dbReference>
<dbReference type="InterPro" id="IPR013121">
    <property type="entry name" value="Fe_red_NAD-bd_6"/>
</dbReference>
<keyword evidence="4 10" id="KW-0812">Transmembrane</keyword>
<reference evidence="12" key="1">
    <citation type="journal article" date="2021" name="Nat. Commun.">
        <title>Genetic determinants of endophytism in the Arabidopsis root mycobiome.</title>
        <authorList>
            <person name="Mesny F."/>
            <person name="Miyauchi S."/>
            <person name="Thiergart T."/>
            <person name="Pickel B."/>
            <person name="Atanasova L."/>
            <person name="Karlsson M."/>
            <person name="Huettel B."/>
            <person name="Barry K.W."/>
            <person name="Haridas S."/>
            <person name="Chen C."/>
            <person name="Bauer D."/>
            <person name="Andreopoulos W."/>
            <person name="Pangilinan J."/>
            <person name="LaButti K."/>
            <person name="Riley R."/>
            <person name="Lipzen A."/>
            <person name="Clum A."/>
            <person name="Drula E."/>
            <person name="Henrissat B."/>
            <person name="Kohler A."/>
            <person name="Grigoriev I.V."/>
            <person name="Martin F.M."/>
            <person name="Hacquard S."/>
        </authorList>
    </citation>
    <scope>NUCLEOTIDE SEQUENCE</scope>
    <source>
        <strain evidence="12">MPI-CAGE-CH-0243</strain>
    </source>
</reference>
<dbReference type="PANTHER" id="PTHR32361:SF28">
    <property type="entry name" value="FRP1P"/>
    <property type="match status" value="1"/>
</dbReference>
<evidence type="ECO:0000313" key="12">
    <source>
        <dbReference type="EMBL" id="KAH7135705.1"/>
    </source>
</evidence>
<feature type="domain" description="FAD-binding FR-type" evidence="11">
    <location>
        <begin position="257"/>
        <end position="398"/>
    </location>
</feature>
<sequence>MAFGYEFVTLNQEQKHARRVLLEYYPKIAQVSVLLVVALFQLTFFISWFAKRGQSEPGSPSLSKAKEKWGFLKGFRRGLTSMKWWLKKPLISAWDCGSRGDWAFGSIWTLWLLTLCLLQTGNDYLHLTKRFGIIGASQLPFHYLLAMRSPYSPVQYLTRMSHEELKASHGVLGRIIYFLFALHVIFYMIFFVLSGFLAKRIKDRDVIFGIISFVLFSVMSTTALGKLRNWNYRVFYNTHVFIANLIIISLFLHVSHIRIYIYQVILVNAIHQILRNFSFTIYSGSIKVLPGTNLVQLRIPLPPTDSAVKWKPGQHVYLSRPAGYSNADSAYDNLLMRNKQNPFTVASLPSVDKELLLVARTLNGNTKDLADLARKVATEEIPEISLAVEGPYGSSKRLPDFSSFDKILLVAGGVGATFMVPIYRSLVSDTGFGIASSKIRFIWTVRTLGETQWAFPLSCEREEDGSPQGLHSHGSNIEVFVTRTSGSNLNARTSASGDDIELAENEQLLSLEEQIEKPPRGMSIQAGRPNLPAVVDEVFRKGHRVAVFCCGPKSLTERLSQSVERWDRKGYDVYWHDESFAW</sequence>
<dbReference type="SFLD" id="SFLDG01168">
    <property type="entry name" value="Ferric_reductase_subgroup_(FRE"/>
    <property type="match status" value="1"/>
</dbReference>
<keyword evidence="8" id="KW-0406">Ion transport</keyword>
<dbReference type="Gene3D" id="3.40.50.80">
    <property type="entry name" value="Nucleotide-binding domain of ferredoxin-NADP reductase (FNR) module"/>
    <property type="match status" value="1"/>
</dbReference>
<dbReference type="GO" id="GO:0000293">
    <property type="term" value="F:ferric-chelate reductase activity"/>
    <property type="evidence" value="ECO:0007669"/>
    <property type="project" value="UniProtKB-ARBA"/>
</dbReference>
<dbReference type="SUPFAM" id="SSF52343">
    <property type="entry name" value="Ferredoxin reductase-like, C-terminal NADP-linked domain"/>
    <property type="match status" value="1"/>
</dbReference>
<dbReference type="PANTHER" id="PTHR32361">
    <property type="entry name" value="FERRIC/CUPRIC REDUCTASE TRANSMEMBRANE COMPONENT"/>
    <property type="match status" value="1"/>
</dbReference>
<evidence type="ECO:0000256" key="5">
    <source>
        <dbReference type="ARBA" id="ARBA00022982"/>
    </source>
</evidence>
<feature type="transmembrane region" description="Helical" evidence="10">
    <location>
        <begin position="236"/>
        <end position="254"/>
    </location>
</feature>
<dbReference type="GO" id="GO:0006826">
    <property type="term" value="P:iron ion transport"/>
    <property type="evidence" value="ECO:0007669"/>
    <property type="project" value="TreeGrafter"/>
</dbReference>
<keyword evidence="9 10" id="KW-0472">Membrane</keyword>
<gene>
    <name evidence="12" type="ORF">B0J11DRAFT_454279</name>
</gene>
<organism evidence="12 13">
    <name type="scientific">Dendryphion nanum</name>
    <dbReference type="NCBI Taxonomy" id="256645"/>
    <lineage>
        <taxon>Eukaryota</taxon>
        <taxon>Fungi</taxon>
        <taxon>Dikarya</taxon>
        <taxon>Ascomycota</taxon>
        <taxon>Pezizomycotina</taxon>
        <taxon>Dothideomycetes</taxon>
        <taxon>Pleosporomycetidae</taxon>
        <taxon>Pleosporales</taxon>
        <taxon>Torulaceae</taxon>
        <taxon>Dendryphion</taxon>
    </lineage>
</organism>
<evidence type="ECO:0000256" key="7">
    <source>
        <dbReference type="ARBA" id="ARBA00023002"/>
    </source>
</evidence>
<dbReference type="Proteomes" id="UP000700596">
    <property type="component" value="Unassembled WGS sequence"/>
</dbReference>
<protein>
    <submittedName>
        <fullName evidence="12">Ferric reductase NAD binding domain-containing protein</fullName>
    </submittedName>
</protein>
<evidence type="ECO:0000256" key="10">
    <source>
        <dbReference type="SAM" id="Phobius"/>
    </source>
</evidence>
<evidence type="ECO:0000256" key="1">
    <source>
        <dbReference type="ARBA" id="ARBA00004141"/>
    </source>
</evidence>
<evidence type="ECO:0000259" key="11">
    <source>
        <dbReference type="PROSITE" id="PS51384"/>
    </source>
</evidence>
<keyword evidence="3" id="KW-0813">Transport</keyword>
<name>A0A9P9EC87_9PLEO</name>
<evidence type="ECO:0000256" key="3">
    <source>
        <dbReference type="ARBA" id="ARBA00022448"/>
    </source>
</evidence>
<keyword evidence="5" id="KW-0249">Electron transport</keyword>
<keyword evidence="6 10" id="KW-1133">Transmembrane helix</keyword>
<evidence type="ECO:0000256" key="6">
    <source>
        <dbReference type="ARBA" id="ARBA00022989"/>
    </source>
</evidence>
<evidence type="ECO:0000256" key="2">
    <source>
        <dbReference type="ARBA" id="ARBA00006278"/>
    </source>
</evidence>
<dbReference type="EMBL" id="JAGMWT010000002">
    <property type="protein sequence ID" value="KAH7135705.1"/>
    <property type="molecule type" value="Genomic_DNA"/>
</dbReference>
<feature type="transmembrane region" description="Helical" evidence="10">
    <location>
        <begin position="206"/>
        <end position="224"/>
    </location>
</feature>
<dbReference type="Pfam" id="PF08030">
    <property type="entry name" value="NAD_binding_6"/>
    <property type="match status" value="1"/>
</dbReference>
<comment type="caution">
    <text evidence="12">The sequence shown here is derived from an EMBL/GenBank/DDBJ whole genome shotgun (WGS) entry which is preliminary data.</text>
</comment>
<dbReference type="GO" id="GO:0006879">
    <property type="term" value="P:intracellular iron ion homeostasis"/>
    <property type="evidence" value="ECO:0007669"/>
    <property type="project" value="TreeGrafter"/>
</dbReference>
<evidence type="ECO:0000256" key="4">
    <source>
        <dbReference type="ARBA" id="ARBA00022692"/>
    </source>
</evidence>
<dbReference type="SFLD" id="SFLDS00052">
    <property type="entry name" value="Ferric_Reductase_Domain"/>
    <property type="match status" value="1"/>
</dbReference>
<evidence type="ECO:0000313" key="13">
    <source>
        <dbReference type="Proteomes" id="UP000700596"/>
    </source>
</evidence>
<dbReference type="InterPro" id="IPR013112">
    <property type="entry name" value="FAD-bd_8"/>
</dbReference>